<feature type="compositionally biased region" description="Gly residues" evidence="1">
    <location>
        <begin position="306"/>
        <end position="318"/>
    </location>
</feature>
<gene>
    <name evidence="2" type="ORF">JGU71_06795</name>
</gene>
<evidence type="ECO:0000313" key="2">
    <source>
        <dbReference type="EMBL" id="MBJ8338586.1"/>
    </source>
</evidence>
<proteinExistence type="predicted"/>
<dbReference type="RefSeq" id="WP_199703257.1">
    <property type="nucleotide sequence ID" value="NZ_JAEMNV010000002.1"/>
</dbReference>
<name>A0A934NNQ1_9NOCA</name>
<dbReference type="AlphaFoldDB" id="A0A934NNQ1"/>
<feature type="region of interest" description="Disordered" evidence="1">
    <location>
        <begin position="409"/>
        <end position="433"/>
    </location>
</feature>
<evidence type="ECO:0000256" key="1">
    <source>
        <dbReference type="SAM" id="MobiDB-lite"/>
    </source>
</evidence>
<protein>
    <submittedName>
        <fullName evidence="2">Uncharacterized protein</fullName>
    </submittedName>
</protein>
<feature type="region of interest" description="Disordered" evidence="1">
    <location>
        <begin position="280"/>
        <end position="329"/>
    </location>
</feature>
<reference evidence="2" key="1">
    <citation type="submission" date="2020-12" db="EMBL/GenBank/DDBJ databases">
        <title>Antrihabitans popcorni sp. nov. and Antrihabitans auranticaus sp. nov., isolated from a larva cave.</title>
        <authorList>
            <person name="Lee S.D."/>
            <person name="Kim I.S."/>
        </authorList>
    </citation>
    <scope>NUCLEOTIDE SEQUENCE</scope>
    <source>
        <strain evidence="2">YC3-6</strain>
    </source>
</reference>
<organism evidence="2 3">
    <name type="scientific">Antrihabitans stalagmiti</name>
    <dbReference type="NCBI Taxonomy" id="2799499"/>
    <lineage>
        <taxon>Bacteria</taxon>
        <taxon>Bacillati</taxon>
        <taxon>Actinomycetota</taxon>
        <taxon>Actinomycetes</taxon>
        <taxon>Mycobacteriales</taxon>
        <taxon>Nocardiaceae</taxon>
        <taxon>Antrihabitans</taxon>
    </lineage>
</organism>
<feature type="compositionally biased region" description="Low complexity" evidence="1">
    <location>
        <begin position="289"/>
        <end position="305"/>
    </location>
</feature>
<evidence type="ECO:0000313" key="3">
    <source>
        <dbReference type="Proteomes" id="UP000655868"/>
    </source>
</evidence>
<feature type="compositionally biased region" description="Basic and acidic residues" evidence="1">
    <location>
        <begin position="418"/>
        <end position="433"/>
    </location>
</feature>
<accession>A0A934NNQ1</accession>
<dbReference type="EMBL" id="JAEMNV010000002">
    <property type="protein sequence ID" value="MBJ8338586.1"/>
    <property type="molecule type" value="Genomic_DNA"/>
</dbReference>
<comment type="caution">
    <text evidence="2">The sequence shown here is derived from an EMBL/GenBank/DDBJ whole genome shotgun (WGS) entry which is preliminary data.</text>
</comment>
<sequence>MTHSLFGEPGSFTPAPVDQAALDLIRNSPVGPMLDMPVNDILGNLGLPPLPQLPPMPPMPGLPPLPVIDLTLLLKPLTDLLGSFGTGQLDASGFDPSQIFTGISKALDTSISVGSAGLQALDKVWSSSASLAAVAKGTEAQANTAAVSTQGVNTSINIQTAAAIVAHGVALLQAIIAKFIGVVVATGPFLVTPPGQAVVLAAATESLAEGTIVVAETRAQLFGPTGAMTANGQQVPITNAPTGTSPFAIASTILDSVGKPVSSLASTGLDQASTAIKSALAQPKPVSPADPAKAANTAAAMKPGGKSPGGPGGPGLGSPGVPATPLTPWNNAKTVSAGLMNANAPVGPSAPVRTAAEFVGGTGGGMMPMGAAGAAAGMQRGAESVGDEGIRGYLVTSEHGDEVVGEIEGMAPPVVGEAESRATEEVPDRELTL</sequence>
<keyword evidence="3" id="KW-1185">Reference proteome</keyword>
<dbReference type="Proteomes" id="UP000655868">
    <property type="component" value="Unassembled WGS sequence"/>
</dbReference>